<proteinExistence type="predicted"/>
<protein>
    <submittedName>
        <fullName evidence="4">PKD domain-containing protein</fullName>
    </submittedName>
</protein>
<evidence type="ECO:0000313" key="4">
    <source>
        <dbReference type="EMBL" id="QNR23253.1"/>
    </source>
</evidence>
<dbReference type="NCBIfam" id="TIGR04183">
    <property type="entry name" value="Por_Secre_tail"/>
    <property type="match status" value="1"/>
</dbReference>
<dbReference type="CDD" id="cd00146">
    <property type="entry name" value="PKD"/>
    <property type="match status" value="2"/>
</dbReference>
<dbReference type="InterPro" id="IPR000601">
    <property type="entry name" value="PKD_dom"/>
</dbReference>
<accession>A0A7H0VC05</accession>
<dbReference type="KEGG" id="chyd:H4K34_12825"/>
<dbReference type="PROSITE" id="PS50093">
    <property type="entry name" value="PKD"/>
    <property type="match status" value="2"/>
</dbReference>
<dbReference type="SUPFAM" id="SSF49299">
    <property type="entry name" value="PKD domain"/>
    <property type="match status" value="2"/>
</dbReference>
<dbReference type="EMBL" id="CP060139">
    <property type="protein sequence ID" value="QNR23253.1"/>
    <property type="molecule type" value="Genomic_DNA"/>
</dbReference>
<dbReference type="InterPro" id="IPR013783">
    <property type="entry name" value="Ig-like_fold"/>
</dbReference>
<name>A0A7H0VC05_9FLAO</name>
<dbReference type="RefSeq" id="WP_210757783.1">
    <property type="nucleotide sequence ID" value="NZ_CP060139.1"/>
</dbReference>
<dbReference type="Pfam" id="PF18962">
    <property type="entry name" value="Por_Secre_tail"/>
    <property type="match status" value="1"/>
</dbReference>
<dbReference type="InterPro" id="IPR035986">
    <property type="entry name" value="PKD_dom_sf"/>
</dbReference>
<organism evidence="4 5">
    <name type="scientific">Croceimicrobium hydrocarbonivorans</name>
    <dbReference type="NCBI Taxonomy" id="2761580"/>
    <lineage>
        <taxon>Bacteria</taxon>
        <taxon>Pseudomonadati</taxon>
        <taxon>Bacteroidota</taxon>
        <taxon>Flavobacteriia</taxon>
        <taxon>Flavobacteriales</taxon>
        <taxon>Owenweeksiaceae</taxon>
        <taxon>Croceimicrobium</taxon>
    </lineage>
</organism>
<feature type="domain" description="PKD" evidence="3">
    <location>
        <begin position="429"/>
        <end position="470"/>
    </location>
</feature>
<dbReference type="Gene3D" id="2.60.40.10">
    <property type="entry name" value="Immunoglobulins"/>
    <property type="match status" value="2"/>
</dbReference>
<gene>
    <name evidence="4" type="ORF">H4K34_12825</name>
</gene>
<feature type="domain" description="PKD" evidence="3">
    <location>
        <begin position="243"/>
        <end position="279"/>
    </location>
</feature>
<evidence type="ECO:0000259" key="3">
    <source>
        <dbReference type="PROSITE" id="PS50093"/>
    </source>
</evidence>
<dbReference type="AlphaFoldDB" id="A0A7H0VC05"/>
<sequence length="599" mass="65307">MKSLFLYFFCLIGLASFAQTNLSITVSQNGTPVEGVSVFLFTDKQEIFPLVIPRAVLGKYDAVTYSDANGQVVFSFGNMSVGDTVYWASHDCQRGMVTDFGVVGSSSSMTGVLDLPCLPQDCDTHIRIDTLVSGTVLFQFIPFLEYSQTGLTSGSQSQITVNGISRTGTVQSNYDSASFSPGSLSAPINVQYTRAQNQCSIIDNDPQVYLTTYFTADPVGPSGSGYTMAFNDSSFSNGAFRRYEWDFGDGTTLNGRYDSDPQHTYASTGTYRVRLGVTSISASGWGAMKEWVTNVVVGPGGGSVKRGFLCEVQQISSAGMPGTNMYDIYASPFTTGNLFFAEWAIEDENGVIHNISDNKGGGHTSFSWSQDGVYSVCYTFKSAFRGDTCQLTYCDSITVSRQAQCQAWYRVDSLNSIAAPNQIVIRELSQSNGDILQYRWDFGDGTIKTNQFPSHTYSQNGVYEVCLEITAVDSSRMDTCISTYCDSIGFDASGNMVFKDQLAGFTINVVDPASIGLDENLLEESLKMYPNPATEKVTLSWDPALKVERVSVFSLGGLELLSVKPYEASNMEIKDLPKGAYLVRIQAKAASKTLRLIVN</sequence>
<dbReference type="Pfam" id="PF18911">
    <property type="entry name" value="PKD_4"/>
    <property type="match status" value="2"/>
</dbReference>
<evidence type="ECO:0000313" key="5">
    <source>
        <dbReference type="Proteomes" id="UP000516305"/>
    </source>
</evidence>
<reference evidence="4 5" key="1">
    <citation type="submission" date="2020-08" db="EMBL/GenBank/DDBJ databases">
        <title>Croceimicrobium hydrocarbonivorans gen. nov., sp. nov., a novel marine bacterium isolated from a bacterial consortium that degrades polyethylene terephthalate.</title>
        <authorList>
            <person name="Liu R."/>
        </authorList>
    </citation>
    <scope>NUCLEOTIDE SEQUENCE [LARGE SCALE GENOMIC DNA]</scope>
    <source>
        <strain evidence="4 5">A20-9</strain>
    </source>
</reference>
<feature type="chain" id="PRO_5028920496" evidence="2">
    <location>
        <begin position="19"/>
        <end position="599"/>
    </location>
</feature>
<keyword evidence="5" id="KW-1185">Reference proteome</keyword>
<keyword evidence="1 2" id="KW-0732">Signal</keyword>
<dbReference type="SMART" id="SM00089">
    <property type="entry name" value="PKD"/>
    <property type="match status" value="2"/>
</dbReference>
<evidence type="ECO:0000256" key="2">
    <source>
        <dbReference type="SAM" id="SignalP"/>
    </source>
</evidence>
<dbReference type="InterPro" id="IPR022409">
    <property type="entry name" value="PKD/Chitinase_dom"/>
</dbReference>
<evidence type="ECO:0000256" key="1">
    <source>
        <dbReference type="ARBA" id="ARBA00022729"/>
    </source>
</evidence>
<dbReference type="Proteomes" id="UP000516305">
    <property type="component" value="Chromosome"/>
</dbReference>
<dbReference type="InterPro" id="IPR026444">
    <property type="entry name" value="Secre_tail"/>
</dbReference>
<feature type="signal peptide" evidence="2">
    <location>
        <begin position="1"/>
        <end position="18"/>
    </location>
</feature>